<organism evidence="1">
    <name type="scientific">Lacrimispora sp. BS-2</name>
    <dbReference type="NCBI Taxonomy" id="3151850"/>
    <lineage>
        <taxon>Bacteria</taxon>
        <taxon>Bacillati</taxon>
        <taxon>Bacillota</taxon>
        <taxon>Clostridia</taxon>
        <taxon>Lachnospirales</taxon>
        <taxon>Lachnospiraceae</taxon>
        <taxon>Lacrimispora</taxon>
    </lineage>
</organism>
<accession>A0AAU7PL91</accession>
<sequence length="173" mass="19173">MARYTPVYGSVMSVNPLRTSSADKSCTMIISVMSESLGQTNFIVTPQTYVVNQHTFNPGDTIVAFYDTQAPVPLIYPPQYTAIILAENIDGYEVVFDYFDESLLNSSKTLKLSLNDLSETTILLSNGQTFFYNPGGHFLLVFYAFTTRSIPAVTTPQKIVVFCAPERRTQAGP</sequence>
<name>A0AAU7PL91_9FIRM</name>
<reference evidence="1" key="1">
    <citation type="submission" date="2024-06" db="EMBL/GenBank/DDBJ databases">
        <title>Lacrimispora cavernae sp. nov., a novel anaerobe isolated from bat guano pile inside a cave.</title>
        <authorList>
            <person name="Miller S.L."/>
            <person name="Lu N."/>
            <person name="King J."/>
            <person name="Sankaranarayanan K."/>
            <person name="Lawson P.A."/>
        </authorList>
    </citation>
    <scope>NUCLEOTIDE SEQUENCE</scope>
    <source>
        <strain evidence="1">BS-2</strain>
    </source>
</reference>
<dbReference type="EMBL" id="CP157940">
    <property type="protein sequence ID" value="XBS52581.1"/>
    <property type="molecule type" value="Genomic_DNA"/>
</dbReference>
<proteinExistence type="predicted"/>
<dbReference type="RefSeq" id="WP_349944147.1">
    <property type="nucleotide sequence ID" value="NZ_CP157940.1"/>
</dbReference>
<evidence type="ECO:0000313" key="1">
    <source>
        <dbReference type="EMBL" id="XBS52581.1"/>
    </source>
</evidence>
<gene>
    <name evidence="1" type="ORF">ABFV83_12090</name>
</gene>
<dbReference type="AlphaFoldDB" id="A0AAU7PL91"/>
<protein>
    <submittedName>
        <fullName evidence="1">Uncharacterized protein</fullName>
    </submittedName>
</protein>